<organism evidence="1 2">
    <name type="scientific">Rhynchophorus ferrugineus</name>
    <name type="common">Red palm weevil</name>
    <name type="synonym">Curculio ferrugineus</name>
    <dbReference type="NCBI Taxonomy" id="354439"/>
    <lineage>
        <taxon>Eukaryota</taxon>
        <taxon>Metazoa</taxon>
        <taxon>Ecdysozoa</taxon>
        <taxon>Arthropoda</taxon>
        <taxon>Hexapoda</taxon>
        <taxon>Insecta</taxon>
        <taxon>Pterygota</taxon>
        <taxon>Neoptera</taxon>
        <taxon>Endopterygota</taxon>
        <taxon>Coleoptera</taxon>
        <taxon>Polyphaga</taxon>
        <taxon>Cucujiformia</taxon>
        <taxon>Curculionidae</taxon>
        <taxon>Dryophthorinae</taxon>
        <taxon>Rhynchophorus</taxon>
    </lineage>
</organism>
<evidence type="ECO:0000313" key="1">
    <source>
        <dbReference type="EMBL" id="KAF7269129.1"/>
    </source>
</evidence>
<gene>
    <name evidence="1" type="ORF">GWI33_017819</name>
</gene>
<comment type="caution">
    <text evidence="1">The sequence shown here is derived from an EMBL/GenBank/DDBJ whole genome shotgun (WGS) entry which is preliminary data.</text>
</comment>
<dbReference type="OrthoDB" id="10520028at2759"/>
<reference evidence="1" key="1">
    <citation type="submission" date="2020-08" db="EMBL/GenBank/DDBJ databases">
        <title>Genome sequencing and assembly of the red palm weevil Rhynchophorus ferrugineus.</title>
        <authorList>
            <person name="Dias G.B."/>
            <person name="Bergman C.M."/>
            <person name="Manee M."/>
        </authorList>
    </citation>
    <scope>NUCLEOTIDE SEQUENCE</scope>
    <source>
        <strain evidence="1">AA-2017</strain>
        <tissue evidence="1">Whole larva</tissue>
    </source>
</reference>
<sequence>MVYFLQGQSLVLFSFVSILLISLISREVDIRRTHYDNVGNDDEDDERCERRNLLYDSLRKSLKYACYVKYAYDENFECSMQCLQYLYQCG</sequence>
<protein>
    <submittedName>
        <fullName evidence="1">Uncharacterized protein</fullName>
    </submittedName>
</protein>
<name>A0A834M8Q0_RHYFE</name>
<accession>A0A834M8Q0</accession>
<proteinExistence type="predicted"/>
<dbReference type="Proteomes" id="UP000625711">
    <property type="component" value="Unassembled WGS sequence"/>
</dbReference>
<dbReference type="EMBL" id="JAACXV010014260">
    <property type="protein sequence ID" value="KAF7269129.1"/>
    <property type="molecule type" value="Genomic_DNA"/>
</dbReference>
<evidence type="ECO:0000313" key="2">
    <source>
        <dbReference type="Proteomes" id="UP000625711"/>
    </source>
</evidence>
<dbReference type="AlphaFoldDB" id="A0A834M8Q0"/>
<keyword evidence="2" id="KW-1185">Reference proteome</keyword>